<name>A0A086J3E9_NEMA1</name>
<dbReference type="InterPro" id="IPR036010">
    <property type="entry name" value="2Fe-2S_ferredoxin-like_sf"/>
</dbReference>
<dbReference type="InterPro" id="IPR018298">
    <property type="entry name" value="Adrenodoxin_Fe-S_BS"/>
</dbReference>
<evidence type="ECO:0000313" key="9">
    <source>
        <dbReference type="Proteomes" id="UP000054524"/>
    </source>
</evidence>
<dbReference type="PANTHER" id="PTHR23426:SF65">
    <property type="entry name" value="FERREDOXIN-2, MITOCHONDRIAL"/>
    <property type="match status" value="1"/>
</dbReference>
<dbReference type="Proteomes" id="UP000054524">
    <property type="component" value="Unassembled WGS sequence"/>
</dbReference>
<evidence type="ECO:0000313" key="8">
    <source>
        <dbReference type="EMBL" id="KFG26667.1"/>
    </source>
</evidence>
<evidence type="ECO:0000256" key="1">
    <source>
        <dbReference type="ARBA" id="ARBA00010914"/>
    </source>
</evidence>
<dbReference type="PANTHER" id="PTHR23426">
    <property type="entry name" value="FERREDOXIN/ADRENODOXIN"/>
    <property type="match status" value="1"/>
</dbReference>
<reference evidence="8 9" key="1">
    <citation type="journal article" date="2014" name="Genome Announc.">
        <title>Genome Sequence of the Microsporidian Species Nematocida sp1 Strain ERTm6 (ATCC PRA-372).</title>
        <authorList>
            <person name="Bakowski M.A."/>
            <person name="Priest M."/>
            <person name="Young S."/>
            <person name="Cuomo C.A."/>
            <person name="Troemel E.R."/>
        </authorList>
    </citation>
    <scope>NUCLEOTIDE SEQUENCE [LARGE SCALE GENOMIC DNA]</scope>
    <source>
        <strain evidence="8 9">ERTm6</strain>
    </source>
</reference>
<organism evidence="8 9">
    <name type="scientific">Nematocida ausubeli (strain ATCC PRA-371 / ERTm2)</name>
    <name type="common">Nematode killer fungus</name>
    <dbReference type="NCBI Taxonomy" id="1913371"/>
    <lineage>
        <taxon>Eukaryota</taxon>
        <taxon>Fungi</taxon>
        <taxon>Fungi incertae sedis</taxon>
        <taxon>Microsporidia</taxon>
        <taxon>Nematocida</taxon>
    </lineage>
</organism>
<keyword evidence="4" id="KW-0408">Iron</keyword>
<dbReference type="GO" id="GO:0051537">
    <property type="term" value="F:2 iron, 2 sulfur cluster binding"/>
    <property type="evidence" value="ECO:0007669"/>
    <property type="project" value="UniProtKB-KW"/>
</dbReference>
<dbReference type="InterPro" id="IPR001055">
    <property type="entry name" value="Adrenodoxin-like"/>
</dbReference>
<gene>
    <name evidence="8" type="ORF">NESG_00818</name>
</gene>
<dbReference type="GeneID" id="77675791"/>
<dbReference type="Gene3D" id="3.10.20.30">
    <property type="match status" value="1"/>
</dbReference>
<dbReference type="SUPFAM" id="SSF54292">
    <property type="entry name" value="2Fe-2S ferredoxin-like"/>
    <property type="match status" value="1"/>
</dbReference>
<dbReference type="InterPro" id="IPR001041">
    <property type="entry name" value="2Fe-2S_ferredoxin-type"/>
</dbReference>
<dbReference type="RefSeq" id="XP_052905222.1">
    <property type="nucleotide sequence ID" value="XM_053048462.1"/>
</dbReference>
<evidence type="ECO:0000256" key="2">
    <source>
        <dbReference type="ARBA" id="ARBA00022714"/>
    </source>
</evidence>
<dbReference type="GO" id="GO:0046872">
    <property type="term" value="F:metal ion binding"/>
    <property type="evidence" value="ECO:0007669"/>
    <property type="project" value="UniProtKB-KW"/>
</dbReference>
<evidence type="ECO:0000256" key="3">
    <source>
        <dbReference type="ARBA" id="ARBA00022723"/>
    </source>
</evidence>
<keyword evidence="9" id="KW-1185">Reference proteome</keyword>
<accession>A0A086J3E9</accession>
<dbReference type="GO" id="GO:0140647">
    <property type="term" value="P:P450-containing electron transport chain"/>
    <property type="evidence" value="ECO:0007669"/>
    <property type="project" value="InterPro"/>
</dbReference>
<comment type="similarity">
    <text evidence="1">Belongs to the adrenodoxin/putidaredoxin family.</text>
</comment>
<feature type="domain" description="2Fe-2S ferredoxin-type" evidence="7">
    <location>
        <begin position="4"/>
        <end position="106"/>
    </location>
</feature>
<keyword evidence="2" id="KW-0001">2Fe-2S</keyword>
<dbReference type="InterPro" id="IPR012675">
    <property type="entry name" value="Beta-grasp_dom_sf"/>
</dbReference>
<dbReference type="PRINTS" id="PR00355">
    <property type="entry name" value="ADRENODOXIN"/>
</dbReference>
<comment type="cofactor">
    <cofactor evidence="6">
        <name>[2Fe-2S] cluster</name>
        <dbReference type="ChEBI" id="CHEBI:190135"/>
    </cofactor>
</comment>
<dbReference type="GO" id="GO:0009055">
    <property type="term" value="F:electron transfer activity"/>
    <property type="evidence" value="ECO:0007669"/>
    <property type="project" value="TreeGrafter"/>
</dbReference>
<dbReference type="Pfam" id="PF00111">
    <property type="entry name" value="Fer2"/>
    <property type="match status" value="1"/>
</dbReference>
<keyword evidence="3" id="KW-0479">Metal-binding</keyword>
<evidence type="ECO:0000256" key="5">
    <source>
        <dbReference type="ARBA" id="ARBA00023014"/>
    </source>
</evidence>
<protein>
    <recommendedName>
        <fullName evidence="7">2Fe-2S ferredoxin-type domain-containing protein</fullName>
    </recommendedName>
</protein>
<sequence>MGLVKLLFEFKNSLIPVAVSKGITLLEAAALNPNVPLRGACEGSLACTTCHVVLDKSIYKKCEDPTEREEDLLDTSKLLTSTSRLGCQVKVTPEMEGTIIKIPNINKNII</sequence>
<dbReference type="CDD" id="cd00207">
    <property type="entry name" value="fer2"/>
    <property type="match status" value="1"/>
</dbReference>
<dbReference type="GO" id="GO:0005739">
    <property type="term" value="C:mitochondrion"/>
    <property type="evidence" value="ECO:0007669"/>
    <property type="project" value="TreeGrafter"/>
</dbReference>
<dbReference type="AlphaFoldDB" id="A0A086J3E9"/>
<dbReference type="EMBL" id="AKIJ01000002">
    <property type="protein sequence ID" value="KFG26667.1"/>
    <property type="molecule type" value="Genomic_DNA"/>
</dbReference>
<evidence type="ECO:0000256" key="4">
    <source>
        <dbReference type="ARBA" id="ARBA00023004"/>
    </source>
</evidence>
<comment type="caution">
    <text evidence="8">The sequence shown here is derived from an EMBL/GenBank/DDBJ whole genome shotgun (WGS) entry which is preliminary data.</text>
</comment>
<keyword evidence="5" id="KW-0411">Iron-sulfur</keyword>
<dbReference type="PROSITE" id="PS00814">
    <property type="entry name" value="ADX"/>
    <property type="match status" value="1"/>
</dbReference>
<dbReference type="HOGENOM" id="CLU_082632_5_0_1"/>
<dbReference type="OrthoDB" id="268593at2759"/>
<dbReference type="PROSITE" id="PS51085">
    <property type="entry name" value="2FE2S_FER_2"/>
    <property type="match status" value="1"/>
</dbReference>
<proteinExistence type="inferred from homology"/>
<evidence type="ECO:0000256" key="6">
    <source>
        <dbReference type="ARBA" id="ARBA00034078"/>
    </source>
</evidence>
<evidence type="ECO:0000259" key="7">
    <source>
        <dbReference type="PROSITE" id="PS51085"/>
    </source>
</evidence>